<dbReference type="InterPro" id="IPR036661">
    <property type="entry name" value="Luciferase-like_sf"/>
</dbReference>
<keyword evidence="4" id="KW-1185">Reference proteome</keyword>
<evidence type="ECO:0000256" key="1">
    <source>
        <dbReference type="ARBA" id="ARBA00023002"/>
    </source>
</evidence>
<dbReference type="PANTHER" id="PTHR43244">
    <property type="match status" value="1"/>
</dbReference>
<dbReference type="OrthoDB" id="5175259at2"/>
<dbReference type="Proteomes" id="UP000451860">
    <property type="component" value="Unassembled WGS sequence"/>
</dbReference>
<sequence>MISIGVCHVHATPSEDYLEMVRELEALGVDRLWIPDQDFLDDPFILAAHAGLATSTLKIGIGITSPLLRHPMNLARSAATLGRLLGERLLFGMGTGNVKNVLQPLGLQPDKPLAALSSGLSTVNALLAGETTRFGPDLPEVKLGGFGENRPPVYVGARGPRTLRLAGRQANGVLIESRAAGTSFADAVAQVRAGLAARETDVSVDDFDMGLWQVVSITDDPSAVYETHKVWIARMIQAGPASAMRLAGVSERSIELLGRARTADDIGAAADQLTDDDRAAVVVAGAASRVAGILSHAIENGATSINVVGTSTLQETLSTAERLVKDVLPALPRPQIGAAAR</sequence>
<evidence type="ECO:0000313" key="3">
    <source>
        <dbReference type="EMBL" id="KAE8765673.1"/>
    </source>
</evidence>
<dbReference type="GO" id="GO:0016705">
    <property type="term" value="F:oxidoreductase activity, acting on paired donors, with incorporation or reduction of molecular oxygen"/>
    <property type="evidence" value="ECO:0007669"/>
    <property type="project" value="InterPro"/>
</dbReference>
<dbReference type="Gene3D" id="3.20.20.30">
    <property type="entry name" value="Luciferase-like domain"/>
    <property type="match status" value="1"/>
</dbReference>
<dbReference type="Pfam" id="PF00296">
    <property type="entry name" value="Bac_luciferase"/>
    <property type="match status" value="1"/>
</dbReference>
<dbReference type="InterPro" id="IPR011251">
    <property type="entry name" value="Luciferase-like_dom"/>
</dbReference>
<feature type="domain" description="Luciferase-like" evidence="2">
    <location>
        <begin position="14"/>
        <end position="301"/>
    </location>
</feature>
<evidence type="ECO:0000313" key="4">
    <source>
        <dbReference type="Proteomes" id="UP000451860"/>
    </source>
</evidence>
<dbReference type="InterPro" id="IPR050564">
    <property type="entry name" value="F420-G6PD/mer"/>
</dbReference>
<keyword evidence="1" id="KW-0560">Oxidoreductase</keyword>
<dbReference type="RefSeq" id="WP_152202649.1">
    <property type="nucleotide sequence ID" value="NZ_VUKF01000016.1"/>
</dbReference>
<reference evidence="3 4" key="1">
    <citation type="submission" date="2019-10" db="EMBL/GenBank/DDBJ databases">
        <title>Georgenia wutianyii sp. nov. and Georgenia yuyongxinii sp. nov. isolated from plateau pika (Ochotona curzoniae) in the Qinghai-Tibet plateau of China.</title>
        <authorList>
            <person name="Tian Z."/>
        </authorList>
    </citation>
    <scope>NUCLEOTIDE SEQUENCE [LARGE SCALE GENOMIC DNA]</scope>
    <source>
        <strain evidence="3 4">DSM 21501</strain>
    </source>
</reference>
<proteinExistence type="predicted"/>
<comment type="caution">
    <text evidence="3">The sequence shown here is derived from an EMBL/GenBank/DDBJ whole genome shotgun (WGS) entry which is preliminary data.</text>
</comment>
<dbReference type="PANTHER" id="PTHR43244:SF1">
    <property type="entry name" value="5,10-METHYLENETETRAHYDROMETHANOPTERIN REDUCTASE"/>
    <property type="match status" value="1"/>
</dbReference>
<name>A0A7J5UTR8_9MICO</name>
<protein>
    <submittedName>
        <fullName evidence="3">LLM class flavin-dependent oxidoreductase</fullName>
    </submittedName>
</protein>
<dbReference type="EMBL" id="WHJE01000006">
    <property type="protein sequence ID" value="KAE8765673.1"/>
    <property type="molecule type" value="Genomic_DNA"/>
</dbReference>
<gene>
    <name evidence="3" type="ORF">GB883_02535</name>
</gene>
<evidence type="ECO:0000259" key="2">
    <source>
        <dbReference type="Pfam" id="PF00296"/>
    </source>
</evidence>
<accession>A0A7J5UTR8</accession>
<organism evidence="3 4">
    <name type="scientific">Georgenia thermotolerans</name>
    <dbReference type="NCBI Taxonomy" id="527326"/>
    <lineage>
        <taxon>Bacteria</taxon>
        <taxon>Bacillati</taxon>
        <taxon>Actinomycetota</taxon>
        <taxon>Actinomycetes</taxon>
        <taxon>Micrococcales</taxon>
        <taxon>Bogoriellaceae</taxon>
        <taxon>Georgenia</taxon>
    </lineage>
</organism>
<dbReference type="AlphaFoldDB" id="A0A7J5UTR8"/>
<dbReference type="SUPFAM" id="SSF51679">
    <property type="entry name" value="Bacterial luciferase-like"/>
    <property type="match status" value="1"/>
</dbReference>